<reference evidence="2 3" key="1">
    <citation type="submission" date="2019-03" db="EMBL/GenBank/DDBJ databases">
        <title>Genomic Encyclopedia of Type Strains, Phase IV (KMG-IV): sequencing the most valuable type-strain genomes for metagenomic binning, comparative biology and taxonomic classification.</title>
        <authorList>
            <person name="Goeker M."/>
        </authorList>
    </citation>
    <scope>NUCLEOTIDE SEQUENCE [LARGE SCALE GENOMIC DNA]</scope>
    <source>
        <strain evidence="2 3">LX-B</strain>
    </source>
</reference>
<dbReference type="InterPro" id="IPR006059">
    <property type="entry name" value="SBP"/>
</dbReference>
<dbReference type="PANTHER" id="PTHR43649:SF12">
    <property type="entry name" value="DIACETYLCHITOBIOSE BINDING PROTEIN DASA"/>
    <property type="match status" value="1"/>
</dbReference>
<feature type="chain" id="PRO_5020192912" evidence="1">
    <location>
        <begin position="25"/>
        <end position="435"/>
    </location>
</feature>
<dbReference type="Proteomes" id="UP000295008">
    <property type="component" value="Unassembled WGS sequence"/>
</dbReference>
<organism evidence="2 3">
    <name type="scientific">Hydrogenispora ethanolica</name>
    <dbReference type="NCBI Taxonomy" id="1082276"/>
    <lineage>
        <taxon>Bacteria</taxon>
        <taxon>Bacillati</taxon>
        <taxon>Bacillota</taxon>
        <taxon>Hydrogenispora</taxon>
    </lineage>
</organism>
<dbReference type="EMBL" id="SLUN01000001">
    <property type="protein sequence ID" value="TCL76734.1"/>
    <property type="molecule type" value="Genomic_DNA"/>
</dbReference>
<protein>
    <submittedName>
        <fullName evidence="2">Raffinose/stachyose/melibiose transport system substrate-binding protein</fullName>
    </submittedName>
</protein>
<name>A0A4R1SBS4_HYDET</name>
<accession>A0A4R1SBS4</accession>
<sequence length="435" mass="47387">MKKGLSLALVFVLVMVCSLSTIFAEDTVTLKVLNYMDLSSPGAQTEINQIWGDFEKANPNIKIEREDLFNEPFHQKTEAYAAAGKLPDVIYMWPGGRSTTLHTRHLVKDLRPFLGKDAKNFSAAALVPQAGGYLGEIPIGVTATHALYVNKKMLADLGIALPKTYAQLVAAAKQLKTAGKGAILMGAQDDWVMQSCLFSMIVGRICGDDYVAGLKAGKIKFTDAQFVKALKFYAGLYRDGVLDKKNLQTAYNDVNGLWASGRAPFMVDGDWKVGNFLTDPTTKQALIPVAEQANYAMTIFPRIPGEKNHQTTSVVPGVGFGMNAKIPAGSAREKAAWKLISWLVSPEVQKIRLETGAAFPSRKGVTSDKLEPLAQERARFYGSFKGTCVLDNELDAKVYAPINTGLQEIGLGVATPEQVAANVQKAYERWKTGQN</sequence>
<dbReference type="RefSeq" id="WP_132012139.1">
    <property type="nucleotide sequence ID" value="NZ_SLUN01000001.1"/>
</dbReference>
<dbReference type="AlphaFoldDB" id="A0A4R1SBS4"/>
<dbReference type="OrthoDB" id="7918484at2"/>
<dbReference type="InterPro" id="IPR050490">
    <property type="entry name" value="Bact_solute-bd_prot1"/>
</dbReference>
<proteinExistence type="predicted"/>
<feature type="signal peptide" evidence="1">
    <location>
        <begin position="1"/>
        <end position="24"/>
    </location>
</feature>
<comment type="caution">
    <text evidence="2">The sequence shown here is derived from an EMBL/GenBank/DDBJ whole genome shotgun (WGS) entry which is preliminary data.</text>
</comment>
<dbReference type="PANTHER" id="PTHR43649">
    <property type="entry name" value="ARABINOSE-BINDING PROTEIN-RELATED"/>
    <property type="match status" value="1"/>
</dbReference>
<dbReference type="SUPFAM" id="SSF53850">
    <property type="entry name" value="Periplasmic binding protein-like II"/>
    <property type="match status" value="1"/>
</dbReference>
<evidence type="ECO:0000313" key="3">
    <source>
        <dbReference type="Proteomes" id="UP000295008"/>
    </source>
</evidence>
<dbReference type="Pfam" id="PF01547">
    <property type="entry name" value="SBP_bac_1"/>
    <property type="match status" value="1"/>
</dbReference>
<dbReference type="Gene3D" id="3.40.190.10">
    <property type="entry name" value="Periplasmic binding protein-like II"/>
    <property type="match status" value="2"/>
</dbReference>
<keyword evidence="3" id="KW-1185">Reference proteome</keyword>
<evidence type="ECO:0000256" key="1">
    <source>
        <dbReference type="SAM" id="SignalP"/>
    </source>
</evidence>
<evidence type="ECO:0000313" key="2">
    <source>
        <dbReference type="EMBL" id="TCL76734.1"/>
    </source>
</evidence>
<keyword evidence="1" id="KW-0732">Signal</keyword>
<gene>
    <name evidence="2" type="ORF">EDC14_100114</name>
</gene>